<dbReference type="PROSITE" id="PS50850">
    <property type="entry name" value="MFS"/>
    <property type="match status" value="1"/>
</dbReference>
<feature type="transmembrane region" description="Helical" evidence="6">
    <location>
        <begin position="280"/>
        <end position="301"/>
    </location>
</feature>
<name>A0AAE0WP64_9PEZI</name>
<feature type="region of interest" description="Disordered" evidence="5">
    <location>
        <begin position="101"/>
        <end position="142"/>
    </location>
</feature>
<dbReference type="InterPro" id="IPR036259">
    <property type="entry name" value="MFS_trans_sf"/>
</dbReference>
<dbReference type="SUPFAM" id="SSF103473">
    <property type="entry name" value="MFS general substrate transporter"/>
    <property type="match status" value="1"/>
</dbReference>
<keyword evidence="3 6" id="KW-1133">Transmembrane helix</keyword>
<evidence type="ECO:0000256" key="1">
    <source>
        <dbReference type="ARBA" id="ARBA00004141"/>
    </source>
</evidence>
<feature type="domain" description="Major facilitator superfamily (MFS) profile" evidence="7">
    <location>
        <begin position="156"/>
        <end position="661"/>
    </location>
</feature>
<proteinExistence type="predicted"/>
<protein>
    <recommendedName>
        <fullName evidence="7">Major facilitator superfamily (MFS) profile domain-containing protein</fullName>
    </recommendedName>
</protein>
<evidence type="ECO:0000256" key="4">
    <source>
        <dbReference type="ARBA" id="ARBA00023136"/>
    </source>
</evidence>
<keyword evidence="9" id="KW-1185">Reference proteome</keyword>
<dbReference type="InterPro" id="IPR020846">
    <property type="entry name" value="MFS_dom"/>
</dbReference>
<feature type="transmembrane region" description="Helical" evidence="6">
    <location>
        <begin position="220"/>
        <end position="240"/>
    </location>
</feature>
<feature type="transmembrane region" description="Helical" evidence="6">
    <location>
        <begin position="494"/>
        <end position="515"/>
    </location>
</feature>
<keyword evidence="4 6" id="KW-0472">Membrane</keyword>
<dbReference type="Gene3D" id="1.20.1250.20">
    <property type="entry name" value="MFS general substrate transporter like domains"/>
    <property type="match status" value="2"/>
</dbReference>
<evidence type="ECO:0000259" key="7">
    <source>
        <dbReference type="PROSITE" id="PS50850"/>
    </source>
</evidence>
<feature type="transmembrane region" description="Helical" evidence="6">
    <location>
        <begin position="191"/>
        <end position="208"/>
    </location>
</feature>
<organism evidence="8 9">
    <name type="scientific">Recurvomyces mirabilis</name>
    <dbReference type="NCBI Taxonomy" id="574656"/>
    <lineage>
        <taxon>Eukaryota</taxon>
        <taxon>Fungi</taxon>
        <taxon>Dikarya</taxon>
        <taxon>Ascomycota</taxon>
        <taxon>Pezizomycotina</taxon>
        <taxon>Dothideomycetes</taxon>
        <taxon>Dothideomycetidae</taxon>
        <taxon>Mycosphaerellales</taxon>
        <taxon>Teratosphaeriaceae</taxon>
        <taxon>Recurvomyces</taxon>
    </lineage>
</organism>
<sequence>MIASEDTLLETTLLAPLDETDYKTTRNNFEITGLYTSATSTRKALQADTVTNHARDWMPQPIAQDGSEHNTTTNGHVHPTERTPLMPAASTLIDPLIADAESTEPNGHLGNGVPNSHINSTSNGTTNGHPKPRAKIPTDQHTAAAQSLTRTRALLTGLSLALLIFLQATNISLLTTTQSNIASDLQVYDKTTWFTSSFLITMSALSPLNGKLATIFQPRWCIFASSLILAIGAGICSIARNFTVFVAGRAMQGVGASGVFTISIVIVLELSGSKRRGIAIGLLNSGYTVGVALGAVLAGALVDTIGWRALFWLQAPVAVIGGIVLLAAIPHDFRAGSAAPNSTPKDAHNDGIQKPTPTPLQRLASLDYLGAATLTTTLILLLYSLSSPSGIPLLPLLLSGLVLTTFILNELYLTADPIIPLTLLRSRGLLLTCLGTLGYMLARWTVLFYTPTYALAVRGWSPATAGSILIPTNAGFALGGLAVGWLHITRPGSYWLPCVIVYALFPITLLLLAGLCTENSSPVLFVLVVGACGAVTGAALNYTLAHLLHLTPKRTHYIATSLLATFRGFAGSFGSAIGGGIFTRRLYSSLESGFAEHGFKGREDLVRRLLGSPGLVRGLQGVEKEVAIKGYEDALRTLFLAGAGLALVTVIVQAGTGWKQAKEDRVTAEEEEDEQEARQALLSDEREDEERRRAEV</sequence>
<evidence type="ECO:0000256" key="2">
    <source>
        <dbReference type="ARBA" id="ARBA00022692"/>
    </source>
</evidence>
<keyword evidence="2 6" id="KW-0812">Transmembrane</keyword>
<dbReference type="InterPro" id="IPR011701">
    <property type="entry name" value="MFS"/>
</dbReference>
<evidence type="ECO:0000313" key="8">
    <source>
        <dbReference type="EMBL" id="KAK3675439.1"/>
    </source>
</evidence>
<evidence type="ECO:0000256" key="6">
    <source>
        <dbReference type="SAM" id="Phobius"/>
    </source>
</evidence>
<reference evidence="8" key="1">
    <citation type="submission" date="2023-07" db="EMBL/GenBank/DDBJ databases">
        <title>Black Yeasts Isolated from many extreme environments.</title>
        <authorList>
            <person name="Coleine C."/>
            <person name="Stajich J.E."/>
            <person name="Selbmann L."/>
        </authorList>
    </citation>
    <scope>NUCLEOTIDE SEQUENCE</scope>
    <source>
        <strain evidence="8">CCFEE 5485</strain>
    </source>
</reference>
<feature type="region of interest" description="Disordered" evidence="5">
    <location>
        <begin position="62"/>
        <end position="83"/>
    </location>
</feature>
<feature type="transmembrane region" description="Helical" evidence="6">
    <location>
        <begin position="429"/>
        <end position="448"/>
    </location>
</feature>
<dbReference type="GO" id="GO:0000329">
    <property type="term" value="C:fungal-type vacuole membrane"/>
    <property type="evidence" value="ECO:0007669"/>
    <property type="project" value="TreeGrafter"/>
</dbReference>
<feature type="transmembrane region" description="Helical" evidence="6">
    <location>
        <begin position="521"/>
        <end position="545"/>
    </location>
</feature>
<feature type="transmembrane region" description="Helical" evidence="6">
    <location>
        <begin position="366"/>
        <end position="385"/>
    </location>
</feature>
<dbReference type="Pfam" id="PF07690">
    <property type="entry name" value="MFS_1"/>
    <property type="match status" value="1"/>
</dbReference>
<evidence type="ECO:0000256" key="5">
    <source>
        <dbReference type="SAM" id="MobiDB-lite"/>
    </source>
</evidence>
<feature type="transmembrane region" description="Helical" evidence="6">
    <location>
        <begin position="391"/>
        <end position="408"/>
    </location>
</feature>
<dbReference type="GO" id="GO:0015174">
    <property type="term" value="F:basic amino acid transmembrane transporter activity"/>
    <property type="evidence" value="ECO:0007669"/>
    <property type="project" value="TreeGrafter"/>
</dbReference>
<accession>A0AAE0WP64</accession>
<comment type="subcellular location">
    <subcellularLocation>
        <location evidence="1">Membrane</location>
        <topology evidence="1">Multi-pass membrane protein</topology>
    </subcellularLocation>
</comment>
<dbReference type="Proteomes" id="UP001274830">
    <property type="component" value="Unassembled WGS sequence"/>
</dbReference>
<dbReference type="EMBL" id="JAUTXT010000014">
    <property type="protein sequence ID" value="KAK3675439.1"/>
    <property type="molecule type" value="Genomic_DNA"/>
</dbReference>
<feature type="transmembrane region" description="Helical" evidence="6">
    <location>
        <begin position="557"/>
        <end position="582"/>
    </location>
</feature>
<evidence type="ECO:0000256" key="3">
    <source>
        <dbReference type="ARBA" id="ARBA00022989"/>
    </source>
</evidence>
<feature type="transmembrane region" description="Helical" evidence="6">
    <location>
        <begin position="246"/>
        <end position="268"/>
    </location>
</feature>
<feature type="transmembrane region" description="Helical" evidence="6">
    <location>
        <begin position="468"/>
        <end position="487"/>
    </location>
</feature>
<dbReference type="PANTHER" id="PTHR23501:SF6">
    <property type="entry name" value="MULTIDRUG TRANSPORTER, PUTATIVE (AFU_ORTHOLOGUE AFUA_3G14560)-RELATED"/>
    <property type="match status" value="1"/>
</dbReference>
<comment type="caution">
    <text evidence="8">The sequence shown here is derived from an EMBL/GenBank/DDBJ whole genome shotgun (WGS) entry which is preliminary data.</text>
</comment>
<feature type="region of interest" description="Disordered" evidence="5">
    <location>
        <begin position="663"/>
        <end position="696"/>
    </location>
</feature>
<dbReference type="AlphaFoldDB" id="A0AAE0WP64"/>
<feature type="compositionally biased region" description="Polar residues" evidence="5">
    <location>
        <begin position="113"/>
        <end position="128"/>
    </location>
</feature>
<feature type="transmembrane region" description="Helical" evidence="6">
    <location>
        <begin position="634"/>
        <end position="655"/>
    </location>
</feature>
<evidence type="ECO:0000313" key="9">
    <source>
        <dbReference type="Proteomes" id="UP001274830"/>
    </source>
</evidence>
<dbReference type="PANTHER" id="PTHR23501">
    <property type="entry name" value="MAJOR FACILITATOR SUPERFAMILY"/>
    <property type="match status" value="1"/>
</dbReference>
<gene>
    <name evidence="8" type="ORF">LTR78_004522</name>
</gene>
<feature type="transmembrane region" description="Helical" evidence="6">
    <location>
        <begin position="153"/>
        <end position="171"/>
    </location>
</feature>
<feature type="transmembrane region" description="Helical" evidence="6">
    <location>
        <begin position="307"/>
        <end position="329"/>
    </location>
</feature>